<proteinExistence type="predicted"/>
<protein>
    <submittedName>
        <fullName evidence="7">Protein OBERON 1</fullName>
    </submittedName>
</protein>
<keyword evidence="4" id="KW-0862">Zinc</keyword>
<evidence type="ECO:0000313" key="7">
    <source>
        <dbReference type="EMBL" id="KAL2524118.1"/>
    </source>
</evidence>
<gene>
    <name evidence="7" type="ORF">Adt_09172</name>
</gene>
<comment type="caution">
    <text evidence="7">The sequence shown here is derived from an EMBL/GenBank/DDBJ whole genome shotgun (WGS) entry which is preliminary data.</text>
</comment>
<dbReference type="PANTHER" id="PTHR21736:SF37">
    <property type="entry name" value="PROTEIN OBERON 2"/>
    <property type="match status" value="1"/>
</dbReference>
<dbReference type="PANTHER" id="PTHR21736">
    <property type="entry name" value="VERNALIZATION-INSENSITIVE PROTEIN 3"/>
    <property type="match status" value="1"/>
</dbReference>
<keyword evidence="5" id="KW-0539">Nucleus</keyword>
<dbReference type="Pfam" id="PF07227">
    <property type="entry name" value="PHD_Oberon"/>
    <property type="match status" value="1"/>
</dbReference>
<dbReference type="EMBL" id="JBFOLK010000003">
    <property type="protein sequence ID" value="KAL2524118.1"/>
    <property type="molecule type" value="Genomic_DNA"/>
</dbReference>
<evidence type="ECO:0000256" key="3">
    <source>
        <dbReference type="ARBA" id="ARBA00022771"/>
    </source>
</evidence>
<keyword evidence="8" id="KW-1185">Reference proteome</keyword>
<dbReference type="Proteomes" id="UP001604336">
    <property type="component" value="Unassembled WGS sequence"/>
</dbReference>
<dbReference type="GO" id="GO:0005634">
    <property type="term" value="C:nucleus"/>
    <property type="evidence" value="ECO:0007669"/>
    <property type="project" value="UniProtKB-SubCell"/>
</dbReference>
<dbReference type="GO" id="GO:0008270">
    <property type="term" value="F:zinc ion binding"/>
    <property type="evidence" value="ECO:0007669"/>
    <property type="project" value="UniProtKB-KW"/>
</dbReference>
<accession>A0ABD1UI00</accession>
<name>A0ABD1UI00_9LAMI</name>
<evidence type="ECO:0000256" key="5">
    <source>
        <dbReference type="ARBA" id="ARBA00023242"/>
    </source>
</evidence>
<evidence type="ECO:0000313" key="8">
    <source>
        <dbReference type="Proteomes" id="UP001604336"/>
    </source>
</evidence>
<reference evidence="8" key="1">
    <citation type="submission" date="2024-07" db="EMBL/GenBank/DDBJ databases">
        <title>Two chromosome-level genome assemblies of Korean endemic species Abeliophyllum distichum and Forsythia ovata (Oleaceae).</title>
        <authorList>
            <person name="Jang H."/>
        </authorList>
    </citation>
    <scope>NUCLEOTIDE SEQUENCE [LARGE SCALE GENOMIC DNA]</scope>
</reference>
<evidence type="ECO:0000256" key="1">
    <source>
        <dbReference type="ARBA" id="ARBA00004123"/>
    </source>
</evidence>
<organism evidence="7 8">
    <name type="scientific">Abeliophyllum distichum</name>
    <dbReference type="NCBI Taxonomy" id="126358"/>
    <lineage>
        <taxon>Eukaryota</taxon>
        <taxon>Viridiplantae</taxon>
        <taxon>Streptophyta</taxon>
        <taxon>Embryophyta</taxon>
        <taxon>Tracheophyta</taxon>
        <taxon>Spermatophyta</taxon>
        <taxon>Magnoliopsida</taxon>
        <taxon>eudicotyledons</taxon>
        <taxon>Gunneridae</taxon>
        <taxon>Pentapetalae</taxon>
        <taxon>asterids</taxon>
        <taxon>lamiids</taxon>
        <taxon>Lamiales</taxon>
        <taxon>Oleaceae</taxon>
        <taxon>Forsythieae</taxon>
        <taxon>Abeliophyllum</taxon>
    </lineage>
</organism>
<keyword evidence="2" id="KW-0479">Metal-binding</keyword>
<dbReference type="InterPro" id="IPR032881">
    <property type="entry name" value="Oberon-like_PHD"/>
</dbReference>
<evidence type="ECO:0000256" key="4">
    <source>
        <dbReference type="ARBA" id="ARBA00022833"/>
    </source>
</evidence>
<comment type="subcellular location">
    <subcellularLocation>
        <location evidence="1">Nucleus</location>
    </subcellularLocation>
</comment>
<dbReference type="AlphaFoldDB" id="A0ABD1UI00"/>
<keyword evidence="3" id="KW-0863">Zinc-finger</keyword>
<sequence>MCGEEEVIQKCDGVGEVVTATARRSWMVVAGITSASATVVSGQTGPSILGQKRLPRFKIGPVSGADEEWSGVRLGHNSGKRIGMGPCFKNGATSAEMLFRCRACSRTSELLGWVKDAFQHCAPSWDEAFIRELQYVSRIFQRREDMIGPKLFWKCTELVEKLKSGMVEPMACNLNVLPR</sequence>
<dbReference type="InterPro" id="IPR004082">
    <property type="entry name" value="OBERON"/>
</dbReference>
<evidence type="ECO:0000259" key="6">
    <source>
        <dbReference type="Pfam" id="PF07227"/>
    </source>
</evidence>
<feature type="domain" description="Oberon-like PHD finger" evidence="6">
    <location>
        <begin position="84"/>
        <end position="136"/>
    </location>
</feature>
<evidence type="ECO:0000256" key="2">
    <source>
        <dbReference type="ARBA" id="ARBA00022723"/>
    </source>
</evidence>